<evidence type="ECO:0000313" key="6">
    <source>
        <dbReference type="EMBL" id="SIQ80372.1"/>
    </source>
</evidence>
<dbReference type="InterPro" id="IPR009057">
    <property type="entry name" value="Homeodomain-like_sf"/>
</dbReference>
<dbReference type="PROSITE" id="PS50977">
    <property type="entry name" value="HTH_TETR_2"/>
    <property type="match status" value="1"/>
</dbReference>
<evidence type="ECO:0000313" key="7">
    <source>
        <dbReference type="Proteomes" id="UP000186004"/>
    </source>
</evidence>
<dbReference type="AlphaFoldDB" id="A0A1N6VR83"/>
<reference evidence="6 7" key="1">
    <citation type="submission" date="2017-01" db="EMBL/GenBank/DDBJ databases">
        <authorList>
            <person name="Mah S.A."/>
            <person name="Swanson W.J."/>
            <person name="Moy G.W."/>
            <person name="Vacquier V.D."/>
        </authorList>
    </citation>
    <scope>NUCLEOTIDE SEQUENCE [LARGE SCALE GENOMIC DNA]</scope>
    <source>
        <strain evidence="6 7">DSM 45758</strain>
    </source>
</reference>
<dbReference type="Gene3D" id="1.10.357.10">
    <property type="entry name" value="Tetracycline Repressor, domain 2"/>
    <property type="match status" value="1"/>
</dbReference>
<protein>
    <submittedName>
        <fullName evidence="6">Transcriptional regulator, TetR family</fullName>
    </submittedName>
</protein>
<dbReference type="PANTHER" id="PTHR30055:SF234">
    <property type="entry name" value="HTH-TYPE TRANSCRIPTIONAL REGULATOR BETI"/>
    <property type="match status" value="1"/>
</dbReference>
<gene>
    <name evidence="6" type="ORF">SAMN05444858_104215</name>
</gene>
<evidence type="ECO:0000256" key="3">
    <source>
        <dbReference type="ARBA" id="ARBA00023163"/>
    </source>
</evidence>
<feature type="domain" description="HTH tetR-type" evidence="5">
    <location>
        <begin position="16"/>
        <end position="76"/>
    </location>
</feature>
<name>A0A1N6VR83_9ACTN</name>
<dbReference type="SUPFAM" id="SSF46689">
    <property type="entry name" value="Homeodomain-like"/>
    <property type="match status" value="1"/>
</dbReference>
<dbReference type="InterPro" id="IPR050109">
    <property type="entry name" value="HTH-type_TetR-like_transc_reg"/>
</dbReference>
<dbReference type="Proteomes" id="UP000186004">
    <property type="component" value="Unassembled WGS sequence"/>
</dbReference>
<dbReference type="Pfam" id="PF00440">
    <property type="entry name" value="TetR_N"/>
    <property type="match status" value="1"/>
</dbReference>
<feature type="DNA-binding region" description="H-T-H motif" evidence="4">
    <location>
        <begin position="39"/>
        <end position="58"/>
    </location>
</feature>
<organism evidence="6 7">
    <name type="scientific">Micromonospora avicenniae</name>
    <dbReference type="NCBI Taxonomy" id="1198245"/>
    <lineage>
        <taxon>Bacteria</taxon>
        <taxon>Bacillati</taxon>
        <taxon>Actinomycetota</taxon>
        <taxon>Actinomycetes</taxon>
        <taxon>Micromonosporales</taxon>
        <taxon>Micromonosporaceae</taxon>
        <taxon>Micromonospora</taxon>
    </lineage>
</organism>
<keyword evidence="7" id="KW-1185">Reference proteome</keyword>
<dbReference type="OrthoDB" id="4823039at2"/>
<evidence type="ECO:0000256" key="1">
    <source>
        <dbReference type="ARBA" id="ARBA00023015"/>
    </source>
</evidence>
<dbReference type="GO" id="GO:0003700">
    <property type="term" value="F:DNA-binding transcription factor activity"/>
    <property type="evidence" value="ECO:0007669"/>
    <property type="project" value="TreeGrafter"/>
</dbReference>
<keyword evidence="3" id="KW-0804">Transcription</keyword>
<dbReference type="PRINTS" id="PR00455">
    <property type="entry name" value="HTHTETR"/>
</dbReference>
<dbReference type="RefSeq" id="WP_076469689.1">
    <property type="nucleotide sequence ID" value="NZ_FTNF01000004.1"/>
</dbReference>
<evidence type="ECO:0000256" key="4">
    <source>
        <dbReference type="PROSITE-ProRule" id="PRU00335"/>
    </source>
</evidence>
<dbReference type="PANTHER" id="PTHR30055">
    <property type="entry name" value="HTH-TYPE TRANSCRIPTIONAL REGULATOR RUTR"/>
    <property type="match status" value="1"/>
</dbReference>
<proteinExistence type="predicted"/>
<accession>A0A1N6VR83</accession>
<dbReference type="EMBL" id="FTNF01000004">
    <property type="protein sequence ID" value="SIQ80372.1"/>
    <property type="molecule type" value="Genomic_DNA"/>
</dbReference>
<evidence type="ECO:0000259" key="5">
    <source>
        <dbReference type="PROSITE" id="PS50977"/>
    </source>
</evidence>
<dbReference type="GO" id="GO:0000976">
    <property type="term" value="F:transcription cis-regulatory region binding"/>
    <property type="evidence" value="ECO:0007669"/>
    <property type="project" value="TreeGrafter"/>
</dbReference>
<evidence type="ECO:0000256" key="2">
    <source>
        <dbReference type="ARBA" id="ARBA00023125"/>
    </source>
</evidence>
<dbReference type="InterPro" id="IPR001647">
    <property type="entry name" value="HTH_TetR"/>
</dbReference>
<sequence length="217" mass="23044">MGASRYHSPRRADAAAATRASILAAGRELFLRKGYAGTTVSEIAEAARVAVPTVYSSAGGKADILAALIEPITRDPAVAETSAAVLRSEDAAEIVALLGGGVRRTLERHWDVIVELFPQSQSEPAAAEVHERILRAYQEAVGVAAGRLAELGALRPGLSRDDALDVLWFYLGQAAWPALVRDRGWSLERAARWLTAQAAAALLPSADPARWEPDAAT</sequence>
<keyword evidence="1" id="KW-0805">Transcription regulation</keyword>
<keyword evidence="2 4" id="KW-0238">DNA-binding</keyword>